<comment type="pathway">
    <text evidence="2">Amino-acid biosynthesis; L-tryptophan biosynthesis; L-tryptophan from chorismate: step 5/5.</text>
</comment>
<evidence type="ECO:0000256" key="4">
    <source>
        <dbReference type="ARBA" id="ARBA00022605"/>
    </source>
</evidence>
<evidence type="ECO:0000313" key="11">
    <source>
        <dbReference type="EMBL" id="VAW92355.1"/>
    </source>
</evidence>
<keyword evidence="5" id="KW-0822">Tryptophan biosynthesis</keyword>
<dbReference type="InterPro" id="IPR006653">
    <property type="entry name" value="Trp_synth_b_CS"/>
</dbReference>
<dbReference type="EC" id="4.2.1.20" evidence="3"/>
<evidence type="ECO:0000256" key="1">
    <source>
        <dbReference type="ARBA" id="ARBA00001933"/>
    </source>
</evidence>
<dbReference type="UniPathway" id="UPA00035">
    <property type="reaction ID" value="UER00044"/>
</dbReference>
<evidence type="ECO:0000256" key="5">
    <source>
        <dbReference type="ARBA" id="ARBA00022822"/>
    </source>
</evidence>
<dbReference type="FunFam" id="3.40.50.1100:FF:000001">
    <property type="entry name" value="Tryptophan synthase beta chain"/>
    <property type="match status" value="1"/>
</dbReference>
<keyword evidence="7" id="KW-0057">Aromatic amino acid biosynthesis</keyword>
<evidence type="ECO:0000259" key="10">
    <source>
        <dbReference type="Pfam" id="PF00291"/>
    </source>
</evidence>
<comment type="catalytic activity">
    <reaction evidence="9">
        <text>(1S,2R)-1-C-(indol-3-yl)glycerol 3-phosphate + L-serine = D-glyceraldehyde 3-phosphate + L-tryptophan + H2O</text>
        <dbReference type="Rhea" id="RHEA:10532"/>
        <dbReference type="ChEBI" id="CHEBI:15377"/>
        <dbReference type="ChEBI" id="CHEBI:33384"/>
        <dbReference type="ChEBI" id="CHEBI:57912"/>
        <dbReference type="ChEBI" id="CHEBI:58866"/>
        <dbReference type="ChEBI" id="CHEBI:59776"/>
        <dbReference type="EC" id="4.2.1.20"/>
    </reaction>
</comment>
<protein>
    <recommendedName>
        <fullName evidence="3">tryptophan synthase</fullName>
        <ecNumber evidence="3">4.2.1.20</ecNumber>
    </recommendedName>
</protein>
<dbReference type="AlphaFoldDB" id="A0A3B0ZG23"/>
<dbReference type="Gene3D" id="3.40.50.1100">
    <property type="match status" value="2"/>
</dbReference>
<name>A0A3B0ZG23_9ZZZZ</name>
<proteinExistence type="inferred from homology"/>
<dbReference type="InterPro" id="IPR023026">
    <property type="entry name" value="Trp_synth_beta/beta-like"/>
</dbReference>
<dbReference type="HAMAP" id="MF_00133">
    <property type="entry name" value="Trp_synth_beta"/>
    <property type="match status" value="1"/>
</dbReference>
<dbReference type="SUPFAM" id="SSF53686">
    <property type="entry name" value="Tryptophan synthase beta subunit-like PLP-dependent enzymes"/>
    <property type="match status" value="1"/>
</dbReference>
<dbReference type="GO" id="GO:0004834">
    <property type="term" value="F:tryptophan synthase activity"/>
    <property type="evidence" value="ECO:0007669"/>
    <property type="project" value="UniProtKB-EC"/>
</dbReference>
<keyword evidence="4" id="KW-0028">Amino-acid biosynthesis</keyword>
<dbReference type="NCBIfam" id="TIGR00263">
    <property type="entry name" value="trpB"/>
    <property type="match status" value="1"/>
</dbReference>
<keyword evidence="6" id="KW-0663">Pyridoxal phosphate</keyword>
<dbReference type="CDD" id="cd06446">
    <property type="entry name" value="Trp-synth_B"/>
    <property type="match status" value="1"/>
</dbReference>
<accession>A0A3B0ZG23</accession>
<keyword evidence="8 11" id="KW-0456">Lyase</keyword>
<evidence type="ECO:0000256" key="3">
    <source>
        <dbReference type="ARBA" id="ARBA00012043"/>
    </source>
</evidence>
<dbReference type="EMBL" id="UOFR01000014">
    <property type="protein sequence ID" value="VAW92355.1"/>
    <property type="molecule type" value="Genomic_DNA"/>
</dbReference>
<evidence type="ECO:0000256" key="8">
    <source>
        <dbReference type="ARBA" id="ARBA00023239"/>
    </source>
</evidence>
<evidence type="ECO:0000256" key="7">
    <source>
        <dbReference type="ARBA" id="ARBA00023141"/>
    </source>
</evidence>
<dbReference type="PANTHER" id="PTHR48077">
    <property type="entry name" value="TRYPTOPHAN SYNTHASE-RELATED"/>
    <property type="match status" value="1"/>
</dbReference>
<evidence type="ECO:0000256" key="9">
    <source>
        <dbReference type="ARBA" id="ARBA00049047"/>
    </source>
</evidence>
<dbReference type="FunFam" id="3.40.50.1100:FF:000004">
    <property type="entry name" value="Tryptophan synthase beta chain"/>
    <property type="match status" value="1"/>
</dbReference>
<organism evidence="11">
    <name type="scientific">hydrothermal vent metagenome</name>
    <dbReference type="NCBI Taxonomy" id="652676"/>
    <lineage>
        <taxon>unclassified sequences</taxon>
        <taxon>metagenomes</taxon>
        <taxon>ecological metagenomes</taxon>
    </lineage>
</organism>
<evidence type="ECO:0000256" key="6">
    <source>
        <dbReference type="ARBA" id="ARBA00022898"/>
    </source>
</evidence>
<dbReference type="InterPro" id="IPR001926">
    <property type="entry name" value="TrpB-like_PALP"/>
</dbReference>
<sequence>MNKPYNYPDEAGHFGPYGGRFVAETLMAPIEELTAAYEKAMTDKRFLDELDYELKHYVGRPSPLYYAARWSEMIGGAKIYLKREDLNHTGAHKVNNTVGQALLARRMGKKRVIAETGAGQHGVATATVAARYGMECIVYMGEEDIHRQAINVFRMKLLGATVVPVTAGSKTLKDALNEAMRDWVTNIDNTFYIIGTVAGPHPYPAMVRDFQAIIGRETKEQIIEHEGRLPDALVACVGGGSNAIGLFYPFIEDDQVEIYGVEAAGHGLSTGEHAAPLCAGQSGVLHGNRTYLMEDDGGQIIPTHSISAGLDYPGVGPEHAWLKDTGRAQYVAVTDDEALAAFHDLTRIEGIIPALESSHALAYAAKQAAKMDKDQILVVNLSGRGDKDIHTVAEIEGITL</sequence>
<feature type="domain" description="Tryptophan synthase beta chain-like PALP" evidence="10">
    <location>
        <begin position="59"/>
        <end position="383"/>
    </location>
</feature>
<dbReference type="PANTHER" id="PTHR48077:SF3">
    <property type="entry name" value="TRYPTOPHAN SYNTHASE"/>
    <property type="match status" value="1"/>
</dbReference>
<dbReference type="InterPro" id="IPR006654">
    <property type="entry name" value="Trp_synth_beta"/>
</dbReference>
<reference evidence="11" key="1">
    <citation type="submission" date="2018-06" db="EMBL/GenBank/DDBJ databases">
        <authorList>
            <person name="Zhirakovskaya E."/>
        </authorList>
    </citation>
    <scope>NUCLEOTIDE SEQUENCE</scope>
</reference>
<dbReference type="InterPro" id="IPR036052">
    <property type="entry name" value="TrpB-like_PALP_sf"/>
</dbReference>
<dbReference type="PROSITE" id="PS00168">
    <property type="entry name" value="TRP_SYNTHASE_BETA"/>
    <property type="match status" value="1"/>
</dbReference>
<evidence type="ECO:0000256" key="2">
    <source>
        <dbReference type="ARBA" id="ARBA00004733"/>
    </source>
</evidence>
<comment type="cofactor">
    <cofactor evidence="1">
        <name>pyridoxal 5'-phosphate</name>
        <dbReference type="ChEBI" id="CHEBI:597326"/>
    </cofactor>
</comment>
<dbReference type="Pfam" id="PF00291">
    <property type="entry name" value="PALP"/>
    <property type="match status" value="1"/>
</dbReference>
<dbReference type="GO" id="GO:0005737">
    <property type="term" value="C:cytoplasm"/>
    <property type="evidence" value="ECO:0007669"/>
    <property type="project" value="TreeGrafter"/>
</dbReference>
<gene>
    <name evidence="11" type="ORF">MNBD_GAMMA21-1251</name>
</gene>
<dbReference type="PIRSF" id="PIRSF001413">
    <property type="entry name" value="Trp_syn_beta"/>
    <property type="match status" value="1"/>
</dbReference>